<dbReference type="Gramene" id="rna2766">
    <property type="protein sequence ID" value="RHN79070.1"/>
    <property type="gene ID" value="gene2766"/>
</dbReference>
<keyword evidence="4" id="KW-1185">Reference proteome</keyword>
<reference evidence="3" key="3">
    <citation type="submission" date="2015-04" db="UniProtKB">
        <authorList>
            <consortium name="EnsemblPlants"/>
        </authorList>
    </citation>
    <scope>IDENTIFICATION</scope>
    <source>
        <strain evidence="3">cv. Jemalong A17</strain>
    </source>
</reference>
<accession>A0A072VIW4</accession>
<gene>
    <name evidence="1" type="ordered locus">MTR_1g052210</name>
    <name evidence="2" type="ORF">MtrunA17_Chr1g0172901</name>
</gene>
<evidence type="ECO:0000313" key="3">
    <source>
        <dbReference type="EnsemblPlants" id="KEH41551"/>
    </source>
</evidence>
<evidence type="ECO:0000313" key="2">
    <source>
        <dbReference type="EMBL" id="RHN79070.1"/>
    </source>
</evidence>
<reference evidence="1 4" key="2">
    <citation type="journal article" date="2014" name="BMC Genomics">
        <title>An improved genome release (version Mt4.0) for the model legume Medicago truncatula.</title>
        <authorList>
            <person name="Tang H."/>
            <person name="Krishnakumar V."/>
            <person name="Bidwell S."/>
            <person name="Rosen B."/>
            <person name="Chan A."/>
            <person name="Zhou S."/>
            <person name="Gentzbittel L."/>
            <person name="Childs K.L."/>
            <person name="Yandell M."/>
            <person name="Gundlach H."/>
            <person name="Mayer K.F."/>
            <person name="Schwartz D.C."/>
            <person name="Town C.D."/>
        </authorList>
    </citation>
    <scope>GENOME REANNOTATION</scope>
    <source>
        <strain evidence="1">A17</strain>
        <strain evidence="3 4">cv. Jemalong A17</strain>
    </source>
</reference>
<proteinExistence type="predicted"/>
<protein>
    <submittedName>
        <fullName evidence="1 3">Uncharacterized protein</fullName>
    </submittedName>
</protein>
<name>A0A072VIW4_MEDTR</name>
<dbReference type="Proteomes" id="UP000265566">
    <property type="component" value="Chromosome 1"/>
</dbReference>
<evidence type="ECO:0000313" key="1">
    <source>
        <dbReference type="EMBL" id="KEH41551.1"/>
    </source>
</evidence>
<dbReference type="Proteomes" id="UP000002051">
    <property type="component" value="Unassembled WGS sequence"/>
</dbReference>
<organism evidence="1 4">
    <name type="scientific">Medicago truncatula</name>
    <name type="common">Barrel medic</name>
    <name type="synonym">Medicago tribuloides</name>
    <dbReference type="NCBI Taxonomy" id="3880"/>
    <lineage>
        <taxon>Eukaryota</taxon>
        <taxon>Viridiplantae</taxon>
        <taxon>Streptophyta</taxon>
        <taxon>Embryophyta</taxon>
        <taxon>Tracheophyta</taxon>
        <taxon>Spermatophyta</taxon>
        <taxon>Magnoliopsida</taxon>
        <taxon>eudicotyledons</taxon>
        <taxon>Gunneridae</taxon>
        <taxon>Pentapetalae</taxon>
        <taxon>rosids</taxon>
        <taxon>fabids</taxon>
        <taxon>Fabales</taxon>
        <taxon>Fabaceae</taxon>
        <taxon>Papilionoideae</taxon>
        <taxon>50 kb inversion clade</taxon>
        <taxon>NPAAA clade</taxon>
        <taxon>Hologalegina</taxon>
        <taxon>IRL clade</taxon>
        <taxon>Trifolieae</taxon>
        <taxon>Medicago</taxon>
    </lineage>
</organism>
<dbReference type="EMBL" id="PSQE01000001">
    <property type="protein sequence ID" value="RHN79070.1"/>
    <property type="molecule type" value="Genomic_DNA"/>
</dbReference>
<sequence length="158" mass="18031">MCSGPLTRLHVYNLKVSHSKEHANPLVPCHTGVRLPARIRLHVSALTPNHTPHNSETVMPRAHLYKGELASPSSHLSFHRNRRFAAAPEAVTDHWSTLHNKKICHYQRTKSVYRCKKPWVILVTHDLPRVTRPWENGSSVTLLTAIKALCTYRRPHHG</sequence>
<dbReference type="HOGENOM" id="CLU_1671896_0_0_1"/>
<reference evidence="1 4" key="1">
    <citation type="journal article" date="2011" name="Nature">
        <title>The Medicago genome provides insight into the evolution of rhizobial symbioses.</title>
        <authorList>
            <person name="Young N.D."/>
            <person name="Debelle F."/>
            <person name="Oldroyd G.E."/>
            <person name="Geurts R."/>
            <person name="Cannon S.B."/>
            <person name="Udvardi M.K."/>
            <person name="Benedito V.A."/>
            <person name="Mayer K.F."/>
            <person name="Gouzy J."/>
            <person name="Schoof H."/>
            <person name="Van de Peer Y."/>
            <person name="Proost S."/>
            <person name="Cook D.R."/>
            <person name="Meyers B.C."/>
            <person name="Spannagl M."/>
            <person name="Cheung F."/>
            <person name="De Mita S."/>
            <person name="Krishnakumar V."/>
            <person name="Gundlach H."/>
            <person name="Zhou S."/>
            <person name="Mudge J."/>
            <person name="Bharti A.K."/>
            <person name="Murray J.D."/>
            <person name="Naoumkina M.A."/>
            <person name="Rosen B."/>
            <person name="Silverstein K.A."/>
            <person name="Tang H."/>
            <person name="Rombauts S."/>
            <person name="Zhao P.X."/>
            <person name="Zhou P."/>
            <person name="Barbe V."/>
            <person name="Bardou P."/>
            <person name="Bechner M."/>
            <person name="Bellec A."/>
            <person name="Berger A."/>
            <person name="Berges H."/>
            <person name="Bidwell S."/>
            <person name="Bisseling T."/>
            <person name="Choisne N."/>
            <person name="Couloux A."/>
            <person name="Denny R."/>
            <person name="Deshpande S."/>
            <person name="Dai X."/>
            <person name="Doyle J.J."/>
            <person name="Dudez A.M."/>
            <person name="Farmer A.D."/>
            <person name="Fouteau S."/>
            <person name="Franken C."/>
            <person name="Gibelin C."/>
            <person name="Gish J."/>
            <person name="Goldstein S."/>
            <person name="Gonzalez A.J."/>
            <person name="Green P.J."/>
            <person name="Hallab A."/>
            <person name="Hartog M."/>
            <person name="Hua A."/>
            <person name="Humphray S.J."/>
            <person name="Jeong D.H."/>
            <person name="Jing Y."/>
            <person name="Jocker A."/>
            <person name="Kenton S.M."/>
            <person name="Kim D.J."/>
            <person name="Klee K."/>
            <person name="Lai H."/>
            <person name="Lang C."/>
            <person name="Lin S."/>
            <person name="Macmil S.L."/>
            <person name="Magdelenat G."/>
            <person name="Matthews L."/>
            <person name="McCorrison J."/>
            <person name="Monaghan E.L."/>
            <person name="Mun J.H."/>
            <person name="Najar F.Z."/>
            <person name="Nicholson C."/>
            <person name="Noirot C."/>
            <person name="O'Bleness M."/>
            <person name="Paule C.R."/>
            <person name="Poulain J."/>
            <person name="Prion F."/>
            <person name="Qin B."/>
            <person name="Qu C."/>
            <person name="Retzel E.F."/>
            <person name="Riddle C."/>
            <person name="Sallet E."/>
            <person name="Samain S."/>
            <person name="Samson N."/>
            <person name="Sanders I."/>
            <person name="Saurat O."/>
            <person name="Scarpelli C."/>
            <person name="Schiex T."/>
            <person name="Segurens B."/>
            <person name="Severin A.J."/>
            <person name="Sherrier D.J."/>
            <person name="Shi R."/>
            <person name="Sims S."/>
            <person name="Singer S.R."/>
            <person name="Sinharoy S."/>
            <person name="Sterck L."/>
            <person name="Viollet A."/>
            <person name="Wang B.B."/>
            <person name="Wang K."/>
            <person name="Wang M."/>
            <person name="Wang X."/>
            <person name="Warfsmann J."/>
            <person name="Weissenbach J."/>
            <person name="White D.D."/>
            <person name="White J.D."/>
            <person name="Wiley G.B."/>
            <person name="Wincker P."/>
            <person name="Xing Y."/>
            <person name="Yang L."/>
            <person name="Yao Z."/>
            <person name="Ying F."/>
            <person name="Zhai J."/>
            <person name="Zhou L."/>
            <person name="Zuber A."/>
            <person name="Denarie J."/>
            <person name="Dixon R.A."/>
            <person name="May G.D."/>
            <person name="Schwartz D.C."/>
            <person name="Rogers J."/>
            <person name="Quetier F."/>
            <person name="Town C.D."/>
            <person name="Roe B.A."/>
        </authorList>
    </citation>
    <scope>NUCLEOTIDE SEQUENCE [LARGE SCALE GENOMIC DNA]</scope>
    <source>
        <strain evidence="1">A17</strain>
        <strain evidence="3 4">cv. Jemalong A17</strain>
    </source>
</reference>
<dbReference type="AlphaFoldDB" id="A0A072VIW4"/>
<dbReference type="EMBL" id="CM001217">
    <property type="protein sequence ID" value="KEH41551.1"/>
    <property type="molecule type" value="Genomic_DNA"/>
</dbReference>
<evidence type="ECO:0000313" key="4">
    <source>
        <dbReference type="Proteomes" id="UP000002051"/>
    </source>
</evidence>
<dbReference type="EnsemblPlants" id="KEH41551">
    <property type="protein sequence ID" value="KEH41551"/>
    <property type="gene ID" value="MTR_1g052210"/>
</dbReference>
<reference evidence="2" key="4">
    <citation type="journal article" date="2018" name="Nat. Plants">
        <title>Whole-genome landscape of Medicago truncatula symbiotic genes.</title>
        <authorList>
            <person name="Pecrix Y."/>
            <person name="Gamas P."/>
            <person name="Carrere S."/>
        </authorList>
    </citation>
    <scope>NUCLEOTIDE SEQUENCE</scope>
    <source>
        <tissue evidence="2">Leaves</tissue>
    </source>
</reference>